<dbReference type="Proteomes" id="UP000626092">
    <property type="component" value="Unassembled WGS sequence"/>
</dbReference>
<dbReference type="Pfam" id="PF17681">
    <property type="entry name" value="GCP_N_terminal"/>
    <property type="match status" value="1"/>
</dbReference>
<dbReference type="GO" id="GO:0051321">
    <property type="term" value="P:meiotic cell cycle"/>
    <property type="evidence" value="ECO:0007669"/>
    <property type="project" value="TreeGrafter"/>
</dbReference>
<dbReference type="GO" id="GO:0051225">
    <property type="term" value="P:spindle assembly"/>
    <property type="evidence" value="ECO:0007669"/>
    <property type="project" value="TreeGrafter"/>
</dbReference>
<dbReference type="Gene3D" id="1.20.120.1900">
    <property type="entry name" value="Gamma-tubulin complex, C-terminal domain"/>
    <property type="match status" value="1"/>
</dbReference>
<reference evidence="9" key="1">
    <citation type="submission" date="2019-11" db="EMBL/GenBank/DDBJ databases">
        <authorList>
            <person name="Liu Y."/>
            <person name="Hou J."/>
            <person name="Li T.-Q."/>
            <person name="Guan C.-H."/>
            <person name="Wu X."/>
            <person name="Wu H.-Z."/>
            <person name="Ling F."/>
            <person name="Zhang R."/>
            <person name="Shi X.-G."/>
            <person name="Ren J.-P."/>
            <person name="Chen E.-F."/>
            <person name="Sun J.-M."/>
        </authorList>
    </citation>
    <scope>NUCLEOTIDE SEQUENCE</scope>
    <source>
        <strain evidence="9">Adult_tree_wgs_1</strain>
        <tissue evidence="9">Leaves</tissue>
    </source>
</reference>
<comment type="caution">
    <text evidence="9">The sequence shown here is derived from an EMBL/GenBank/DDBJ whole genome shotgun (WGS) entry which is preliminary data.</text>
</comment>
<dbReference type="GO" id="GO:0005874">
    <property type="term" value="C:microtubule"/>
    <property type="evidence" value="ECO:0007669"/>
    <property type="project" value="UniProtKB-KW"/>
</dbReference>
<dbReference type="GO" id="GO:0000930">
    <property type="term" value="C:gamma-tubulin complex"/>
    <property type="evidence" value="ECO:0007669"/>
    <property type="project" value="TreeGrafter"/>
</dbReference>
<evidence type="ECO:0000259" key="8">
    <source>
        <dbReference type="Pfam" id="PF17681"/>
    </source>
</evidence>
<dbReference type="PANTHER" id="PTHR19302">
    <property type="entry name" value="GAMMA TUBULIN COMPLEX PROTEIN"/>
    <property type="match status" value="1"/>
</dbReference>
<dbReference type="GO" id="GO:0051011">
    <property type="term" value="F:microtubule minus-end binding"/>
    <property type="evidence" value="ECO:0007669"/>
    <property type="project" value="TreeGrafter"/>
</dbReference>
<keyword evidence="5" id="KW-0206">Cytoskeleton</keyword>
<feature type="domain" description="Gamma tubulin complex component C-terminal" evidence="7">
    <location>
        <begin position="915"/>
        <end position="1232"/>
    </location>
</feature>
<name>A0A834L6W1_RHOSS</name>
<comment type="similarity">
    <text evidence="2">Belongs to the TUBGCP family.</text>
</comment>
<dbReference type="AlphaFoldDB" id="A0A834L6W1"/>
<dbReference type="InterPro" id="IPR007259">
    <property type="entry name" value="GCP"/>
</dbReference>
<sequence>MAVDTDFASLMKTLKLEDPLLTPRPWESIPSESGLSHSDIPTSASSSLSTPLYDTPIVSEASLVRIALNALQGIESAVITIEKLCAAFYSDPADRTFHRIPSLWNRSSSTLALGRILKSIGHSGCIVFLLRKFVDHFINFESDESLSNKPTNSEAKENHNDLPVEGGEHHKRSLVNQAFSVAVRKVLEGYICGLDTLYASVGLRHSTSTTDLSSHSCFGVGSLRSSVHCEVTLLEVYLHTKELRNQIEAIGHICNISDIALCLSLSALEDLVAKANIEFCNFPTGGNLLTYLYTQLRVADPVHSSVFKFLFLSSCEPYCEFIRSWIYDAKLCDPYNEFLIEFAKHSPSYSPDEAGRCNDIPLAVLREQDGVAVPCFLKDLSIPLLRAGQQLQVVMKLLELCSHIGIGNHAYEDILPRWSDFSSDFPSYASALPSIKLSIEAMVCARNNYYKSKLEKLDIVFTALEIRYQQEVPQGSAAIYSNTNGRNPNFPLSFSKDDSFTCPSTSNGYLDTAFDNMESEVASTTDEFSYAEELESSECSSLNGSEEENDSMQLIQFPRNLVAVEQNYLSALNLLSTFAIDNSAQKPSESEISNCMEGESCEISEKSALEDGSVCPSHRGTKLTKWKPNGSRLSDAKNTDSQCDAGWFLSDIVKSYFYVDRRYTDNGEQNVGNMIFLGNSLSGETSDEDQLSNRTYLLSNLNSLQQSKHKYHSNLLSMNPVLFKSDLMGKHGVKGCVDRVEPFPCFDFSSVKDPCKFYAKNLSANSRHQFGAEVALFPKSNASAALATSKYREKESNNIPSILIDKHDFPHDDFTLESKNEKKEQVVLDNVSGGSGWQSMLSCSDSSVNFSGRDQRNSLAATFDIPLDFVIEKCLLQEILLHPVVAFMPNAVINYAKYWYVSKLTIKILEEGFDLKGHLLALRRYHFMELADWADLFIMSLLHHKSYVTEGDQKVADIQGLLEMSVQRSSCEGDHNKDRLFVYMKGKGNATMPLSTSTIGLDSFDFLGLGYRVDWPVSIVVTPRALEIYAQIFSFLIRVKLAVFSLTDVWSSLKDLLHLVNQNLHSEARVPEMQHFNILITVRHQVNHFVSTLQQYVQSQLSHVSWCRFLDCRKHKVKDMMDLDSVHMGYLTDALHICFLSEEMQSIARIIDRILQCALDFRSCLTGANFEAVLSGSLSGKLSRINISQVIAIRQTFHKNLKELHVCYLNTPTHTEFGLSRFWGYLNYNEYYSDAGNDKVQPTVFWSNGPFHSS</sequence>
<protein>
    <recommendedName>
        <fullName evidence="11">Gamma-tubulin complex component</fullName>
    </recommendedName>
</protein>
<dbReference type="InterPro" id="IPR040457">
    <property type="entry name" value="GCP_C"/>
</dbReference>
<evidence type="ECO:0000313" key="10">
    <source>
        <dbReference type="Proteomes" id="UP000626092"/>
    </source>
</evidence>
<evidence type="ECO:0000313" key="9">
    <source>
        <dbReference type="EMBL" id="KAF7120282.1"/>
    </source>
</evidence>
<proteinExistence type="inferred from homology"/>
<dbReference type="GO" id="GO:0000278">
    <property type="term" value="P:mitotic cell cycle"/>
    <property type="evidence" value="ECO:0007669"/>
    <property type="project" value="TreeGrafter"/>
</dbReference>
<evidence type="ECO:0000256" key="1">
    <source>
        <dbReference type="ARBA" id="ARBA00004245"/>
    </source>
</evidence>
<dbReference type="EMBL" id="WJXA01000013">
    <property type="protein sequence ID" value="KAF7120282.1"/>
    <property type="molecule type" value="Genomic_DNA"/>
</dbReference>
<dbReference type="PANTHER" id="PTHR19302:SF70">
    <property type="entry name" value="GAMMA-TUBULIN COMPLEX COMPONENT 6"/>
    <property type="match status" value="1"/>
</dbReference>
<evidence type="ECO:0008006" key="11">
    <source>
        <dbReference type="Google" id="ProtNLM"/>
    </source>
</evidence>
<evidence type="ECO:0000256" key="3">
    <source>
        <dbReference type="ARBA" id="ARBA00022490"/>
    </source>
</evidence>
<keyword evidence="3" id="KW-0963">Cytoplasm</keyword>
<accession>A0A834L6W1</accession>
<evidence type="ECO:0000259" key="7">
    <source>
        <dbReference type="Pfam" id="PF04130"/>
    </source>
</evidence>
<dbReference type="FunFam" id="1.20.120.1900:FF:000018">
    <property type="entry name" value="Gamma-tubulin complex component 6 isoform A"/>
    <property type="match status" value="1"/>
</dbReference>
<dbReference type="GO" id="GO:0000922">
    <property type="term" value="C:spindle pole"/>
    <property type="evidence" value="ECO:0007669"/>
    <property type="project" value="InterPro"/>
</dbReference>
<keyword evidence="10" id="KW-1185">Reference proteome</keyword>
<keyword evidence="4" id="KW-0493">Microtubule</keyword>
<dbReference type="OrthoDB" id="775571at2759"/>
<dbReference type="Pfam" id="PF04130">
    <property type="entry name" value="GCP_C_terminal"/>
    <property type="match status" value="1"/>
</dbReference>
<feature type="compositionally biased region" description="Basic and acidic residues" evidence="6">
    <location>
        <begin position="154"/>
        <end position="167"/>
    </location>
</feature>
<evidence type="ECO:0000256" key="2">
    <source>
        <dbReference type="ARBA" id="ARBA00010337"/>
    </source>
</evidence>
<feature type="domain" description="Gamma tubulin complex component protein N-terminal" evidence="8">
    <location>
        <begin position="66"/>
        <end position="403"/>
    </location>
</feature>
<gene>
    <name evidence="9" type="ORF">RHSIM_Rhsim13G0199700</name>
</gene>
<feature type="region of interest" description="Disordered" evidence="6">
    <location>
        <begin position="144"/>
        <end position="167"/>
    </location>
</feature>
<dbReference type="GO" id="GO:0007020">
    <property type="term" value="P:microtubule nucleation"/>
    <property type="evidence" value="ECO:0007669"/>
    <property type="project" value="InterPro"/>
</dbReference>
<evidence type="ECO:0000256" key="4">
    <source>
        <dbReference type="ARBA" id="ARBA00022701"/>
    </source>
</evidence>
<comment type="subcellular location">
    <subcellularLocation>
        <location evidence="1">Cytoplasm</location>
        <location evidence="1">Cytoskeleton</location>
    </subcellularLocation>
</comment>
<evidence type="ECO:0000256" key="5">
    <source>
        <dbReference type="ARBA" id="ARBA00023212"/>
    </source>
</evidence>
<dbReference type="GO" id="GO:0043015">
    <property type="term" value="F:gamma-tubulin binding"/>
    <property type="evidence" value="ECO:0007669"/>
    <property type="project" value="InterPro"/>
</dbReference>
<dbReference type="InterPro" id="IPR041470">
    <property type="entry name" value="GCP_N"/>
</dbReference>
<dbReference type="GO" id="GO:0031122">
    <property type="term" value="P:cytoplasmic microtubule organization"/>
    <property type="evidence" value="ECO:0007669"/>
    <property type="project" value="TreeGrafter"/>
</dbReference>
<evidence type="ECO:0000256" key="6">
    <source>
        <dbReference type="SAM" id="MobiDB-lite"/>
    </source>
</evidence>
<dbReference type="InterPro" id="IPR042241">
    <property type="entry name" value="GCP_C_sf"/>
</dbReference>
<organism evidence="9 10">
    <name type="scientific">Rhododendron simsii</name>
    <name type="common">Sims's rhododendron</name>
    <dbReference type="NCBI Taxonomy" id="118357"/>
    <lineage>
        <taxon>Eukaryota</taxon>
        <taxon>Viridiplantae</taxon>
        <taxon>Streptophyta</taxon>
        <taxon>Embryophyta</taxon>
        <taxon>Tracheophyta</taxon>
        <taxon>Spermatophyta</taxon>
        <taxon>Magnoliopsida</taxon>
        <taxon>eudicotyledons</taxon>
        <taxon>Gunneridae</taxon>
        <taxon>Pentapetalae</taxon>
        <taxon>asterids</taxon>
        <taxon>Ericales</taxon>
        <taxon>Ericaceae</taxon>
        <taxon>Ericoideae</taxon>
        <taxon>Rhodoreae</taxon>
        <taxon>Rhododendron</taxon>
    </lineage>
</organism>